<keyword evidence="3" id="KW-1185">Reference proteome</keyword>
<dbReference type="PANTHER" id="PTHR31964">
    <property type="entry name" value="ADENINE NUCLEOTIDE ALPHA HYDROLASES-LIKE SUPERFAMILY PROTEIN"/>
    <property type="match status" value="1"/>
</dbReference>
<dbReference type="Gene3D" id="3.40.50.12370">
    <property type="match status" value="1"/>
</dbReference>
<evidence type="ECO:0000313" key="2">
    <source>
        <dbReference type="EMBL" id="EEH51784.1"/>
    </source>
</evidence>
<dbReference type="AlphaFoldDB" id="C1N7W4"/>
<dbReference type="SUPFAM" id="SSF52402">
    <property type="entry name" value="Adenine nucleotide alpha hydrolases-like"/>
    <property type="match status" value="2"/>
</dbReference>
<dbReference type="InterPro" id="IPR006016">
    <property type="entry name" value="UspA"/>
</dbReference>
<dbReference type="Proteomes" id="UP000001876">
    <property type="component" value="Unassembled WGS sequence"/>
</dbReference>
<dbReference type="CDD" id="cd23659">
    <property type="entry name" value="USP_At3g01520-like"/>
    <property type="match status" value="2"/>
</dbReference>
<dbReference type="GeneID" id="9689421"/>
<dbReference type="InterPro" id="IPR006015">
    <property type="entry name" value="Universal_stress_UspA"/>
</dbReference>
<name>C1N7W4_MICPC</name>
<accession>C1N7W4</accession>
<dbReference type="PANTHER" id="PTHR31964:SF113">
    <property type="entry name" value="USPA DOMAIN-CONTAINING PROTEIN"/>
    <property type="match status" value="1"/>
</dbReference>
<dbReference type="STRING" id="564608.C1N7W4"/>
<feature type="domain" description="UspA" evidence="1">
    <location>
        <begin position="125"/>
        <end position="160"/>
    </location>
</feature>
<evidence type="ECO:0000313" key="3">
    <source>
        <dbReference type="Proteomes" id="UP000001876"/>
    </source>
</evidence>
<dbReference type="OMA" id="AANECMA"/>
<dbReference type="Gene3D" id="3.40.50.620">
    <property type="entry name" value="HUPs"/>
    <property type="match status" value="1"/>
</dbReference>
<dbReference type="eggNOG" id="ENOG502RXH2">
    <property type="taxonomic scope" value="Eukaryota"/>
</dbReference>
<dbReference type="Pfam" id="PF00582">
    <property type="entry name" value="Usp"/>
    <property type="match status" value="2"/>
</dbReference>
<dbReference type="PRINTS" id="PR01438">
    <property type="entry name" value="UNVRSLSTRESS"/>
</dbReference>
<feature type="domain" description="UspA" evidence="1">
    <location>
        <begin position="189"/>
        <end position="322"/>
    </location>
</feature>
<dbReference type="KEGG" id="mpp:MICPUCDRAFT_43193"/>
<proteinExistence type="predicted"/>
<gene>
    <name evidence="2" type="ORF">MICPUCDRAFT_43193</name>
</gene>
<organism evidence="3">
    <name type="scientific">Micromonas pusilla (strain CCMP1545)</name>
    <name type="common">Picoplanktonic green alga</name>
    <dbReference type="NCBI Taxonomy" id="564608"/>
    <lineage>
        <taxon>Eukaryota</taxon>
        <taxon>Viridiplantae</taxon>
        <taxon>Chlorophyta</taxon>
        <taxon>Mamiellophyceae</taxon>
        <taxon>Mamiellales</taxon>
        <taxon>Mamiellaceae</taxon>
        <taxon>Micromonas</taxon>
    </lineage>
</organism>
<reference evidence="2 3" key="1">
    <citation type="journal article" date="2009" name="Science">
        <title>Green evolution and dynamic adaptations revealed by genomes of the marine picoeukaryotes Micromonas.</title>
        <authorList>
            <person name="Worden A.Z."/>
            <person name="Lee J.H."/>
            <person name="Mock T."/>
            <person name="Rouze P."/>
            <person name="Simmons M.P."/>
            <person name="Aerts A.L."/>
            <person name="Allen A.E."/>
            <person name="Cuvelier M.L."/>
            <person name="Derelle E."/>
            <person name="Everett M.V."/>
            <person name="Foulon E."/>
            <person name="Grimwood J."/>
            <person name="Gundlach H."/>
            <person name="Henrissat B."/>
            <person name="Napoli C."/>
            <person name="McDonald S.M."/>
            <person name="Parker M.S."/>
            <person name="Rombauts S."/>
            <person name="Salamov A."/>
            <person name="Von Dassow P."/>
            <person name="Badger J.H."/>
            <person name="Coutinho P.M."/>
            <person name="Demir E."/>
            <person name="Dubchak I."/>
            <person name="Gentemann C."/>
            <person name="Eikrem W."/>
            <person name="Gready J.E."/>
            <person name="John U."/>
            <person name="Lanier W."/>
            <person name="Lindquist E.A."/>
            <person name="Lucas S."/>
            <person name="Mayer K.F."/>
            <person name="Moreau H."/>
            <person name="Not F."/>
            <person name="Otillar R."/>
            <person name="Panaud O."/>
            <person name="Pangilinan J."/>
            <person name="Paulsen I."/>
            <person name="Piegu B."/>
            <person name="Poliakov A."/>
            <person name="Robbens S."/>
            <person name="Schmutz J."/>
            <person name="Toulza E."/>
            <person name="Wyss T."/>
            <person name="Zelensky A."/>
            <person name="Zhou K."/>
            <person name="Armbrust E.V."/>
            <person name="Bhattacharya D."/>
            <person name="Goodenough U.W."/>
            <person name="Van de Peer Y."/>
            <person name="Grigoriev I.V."/>
        </authorList>
    </citation>
    <scope>NUCLEOTIDE SEQUENCE [LARGE SCALE GENOMIC DNA]</scope>
    <source>
        <strain evidence="2 3">CCMP1545</strain>
    </source>
</reference>
<dbReference type="RefSeq" id="XP_003064162.1">
    <property type="nucleotide sequence ID" value="XM_003064116.1"/>
</dbReference>
<dbReference type="EMBL" id="GG663750">
    <property type="protein sequence ID" value="EEH51784.1"/>
    <property type="molecule type" value="Genomic_DNA"/>
</dbReference>
<evidence type="ECO:0000259" key="1">
    <source>
        <dbReference type="Pfam" id="PF00582"/>
    </source>
</evidence>
<protein>
    <submittedName>
        <fullName evidence="2">Predicted protein</fullName>
    </submittedName>
</protein>
<dbReference type="InterPro" id="IPR014729">
    <property type="entry name" value="Rossmann-like_a/b/a_fold"/>
</dbReference>
<dbReference type="OrthoDB" id="843225at2759"/>
<sequence length="343" mass="37492">MPSSPCARSPSMEEMTFETPRTVLYAVGDKDAIDTKLSWRWARDNFFLPSDNIWLLKCKQKTSGWIPMDTVKTLSDASLAKDWLPSEIAHDVRGMEHRILLIETTHDPGDALVKFATMECPRDAIMLLGCRGRQGWRRMFLGSVTLYVTQHAPIAVLVVRSRKYRDIPDLTSDTVGAAYLGMTTPGKQRKVAIAIDGTSQSVALVRWAMSNALKPRDEVHLLHSAASENPEATLKATAAANECMAALSEFQRDDEGLCASVLLDMKGDTRDNIVDYVEDQGGAIDFLVMGTRGLTGNLKRAMLGSVSSYALAYCPSPVLTVPADIVAEAAKPTEEEEPASPSA</sequence>